<name>A0A1V6SYN3_9EURO</name>
<reference evidence="3" key="1">
    <citation type="journal article" date="2017" name="Nat. Microbiol.">
        <title>Global analysis of biosynthetic gene clusters reveals vast potential of secondary metabolite production in Penicillium species.</title>
        <authorList>
            <person name="Nielsen J.C."/>
            <person name="Grijseels S."/>
            <person name="Prigent S."/>
            <person name="Ji B."/>
            <person name="Dainat J."/>
            <person name="Nielsen K.F."/>
            <person name="Frisvad J.C."/>
            <person name="Workman M."/>
            <person name="Nielsen J."/>
        </authorList>
    </citation>
    <scope>NUCLEOTIDE SEQUENCE [LARGE SCALE GENOMIC DNA]</scope>
    <source>
        <strain evidence="3">IBT 24891</strain>
    </source>
</reference>
<dbReference type="OrthoDB" id="6359816at2759"/>
<dbReference type="Proteomes" id="UP000191285">
    <property type="component" value="Unassembled WGS sequence"/>
</dbReference>
<protein>
    <recommendedName>
        <fullName evidence="1">BTB domain-containing protein</fullName>
    </recommendedName>
</protein>
<dbReference type="STRING" id="303698.A0A1V6SYN3"/>
<dbReference type="CDD" id="cd18186">
    <property type="entry name" value="BTB_POZ_ZBTB_KLHL-like"/>
    <property type="match status" value="1"/>
</dbReference>
<feature type="domain" description="BTB" evidence="1">
    <location>
        <begin position="28"/>
        <end position="95"/>
    </location>
</feature>
<dbReference type="PROSITE" id="PS50097">
    <property type="entry name" value="BTB"/>
    <property type="match status" value="1"/>
</dbReference>
<dbReference type="PANTHER" id="PTHR47843:SF5">
    <property type="entry name" value="BTB_POZ DOMAIN PROTEIN"/>
    <property type="match status" value="1"/>
</dbReference>
<evidence type="ECO:0000313" key="3">
    <source>
        <dbReference type="Proteomes" id="UP000191285"/>
    </source>
</evidence>
<gene>
    <name evidence="2" type="ORF">PENSTE_c017G06937</name>
</gene>
<dbReference type="PANTHER" id="PTHR47843">
    <property type="entry name" value="BTB DOMAIN-CONTAINING PROTEIN-RELATED"/>
    <property type="match status" value="1"/>
</dbReference>
<evidence type="ECO:0000313" key="2">
    <source>
        <dbReference type="EMBL" id="OQE18593.1"/>
    </source>
</evidence>
<keyword evidence="3" id="KW-1185">Reference proteome</keyword>
<comment type="caution">
    <text evidence="2">The sequence shown here is derived from an EMBL/GenBank/DDBJ whole genome shotgun (WGS) entry which is preliminary data.</text>
</comment>
<dbReference type="EMBL" id="MLKD01000017">
    <property type="protein sequence ID" value="OQE18593.1"/>
    <property type="molecule type" value="Genomic_DNA"/>
</dbReference>
<dbReference type="SUPFAM" id="SSF54695">
    <property type="entry name" value="POZ domain"/>
    <property type="match status" value="1"/>
</dbReference>
<organism evidence="2 3">
    <name type="scientific">Penicillium steckii</name>
    <dbReference type="NCBI Taxonomy" id="303698"/>
    <lineage>
        <taxon>Eukaryota</taxon>
        <taxon>Fungi</taxon>
        <taxon>Dikarya</taxon>
        <taxon>Ascomycota</taxon>
        <taxon>Pezizomycotina</taxon>
        <taxon>Eurotiomycetes</taxon>
        <taxon>Eurotiomycetidae</taxon>
        <taxon>Eurotiales</taxon>
        <taxon>Aspergillaceae</taxon>
        <taxon>Penicillium</taxon>
    </lineage>
</organism>
<dbReference type="Gene3D" id="3.30.710.10">
    <property type="entry name" value="Potassium Channel Kv1.1, Chain A"/>
    <property type="match status" value="1"/>
</dbReference>
<sequence length="255" mass="29285">MASTPTTESQNRDILDKIAEFRKGGQFTDFKLICDGVVFNVHKVIICSQSPVFLAACTGNFKESEESTYHLPDEMSFVVDKMIDYLYTGDYSDPTDKGPKDFNPKEQWDTMSPLQLHAKLFALGDKYDIPELCDLTLEKYSKRAGEDNPFEYLDSLADVFFSPTIQNTAFKEAAVRIPRGYLGVRLQDESVRMKYDSVITQVPEYANQLLLTFWELPYIHYCKLCEPNTPLWPTGGTCRKCRTYYKISRPRPAKQ</sequence>
<proteinExistence type="predicted"/>
<dbReference type="SMART" id="SM00225">
    <property type="entry name" value="BTB"/>
    <property type="match status" value="1"/>
</dbReference>
<dbReference type="InterPro" id="IPR011333">
    <property type="entry name" value="SKP1/BTB/POZ_sf"/>
</dbReference>
<accession>A0A1V6SYN3</accession>
<evidence type="ECO:0000259" key="1">
    <source>
        <dbReference type="PROSITE" id="PS50097"/>
    </source>
</evidence>
<dbReference type="InterPro" id="IPR000210">
    <property type="entry name" value="BTB/POZ_dom"/>
</dbReference>
<dbReference type="Pfam" id="PF00651">
    <property type="entry name" value="BTB"/>
    <property type="match status" value="1"/>
</dbReference>
<dbReference type="AlphaFoldDB" id="A0A1V6SYN3"/>